<gene>
    <name evidence="2" type="ORF">HMPREF9220_1373</name>
</gene>
<sequence length="117" mass="13863">MNLIGSMVAHKVFGIGSITDFDGTYFNVKFDDRVIMFSYPDAFESFLSFCNEKEPTEVAEDVRRHKVEQKERKDKIIRKRKKEADTRKRLLAEARKPRRGRRRVRKAKKEKVEAELN</sequence>
<dbReference type="eggNOG" id="ENOG5033AID">
    <property type="taxonomic scope" value="Bacteria"/>
</dbReference>
<dbReference type="OrthoDB" id="2068443at2"/>
<organism evidence="2 3">
    <name type="scientific">Dialister micraerophilus UPII 345-E</name>
    <dbReference type="NCBI Taxonomy" id="910314"/>
    <lineage>
        <taxon>Bacteria</taxon>
        <taxon>Bacillati</taxon>
        <taxon>Bacillota</taxon>
        <taxon>Negativicutes</taxon>
        <taxon>Veillonellales</taxon>
        <taxon>Veillonellaceae</taxon>
        <taxon>Dialister</taxon>
    </lineage>
</organism>
<feature type="compositionally biased region" description="Basic and acidic residues" evidence="1">
    <location>
        <begin position="82"/>
        <end position="95"/>
    </location>
</feature>
<reference evidence="2 3" key="1">
    <citation type="submission" date="2010-11" db="EMBL/GenBank/DDBJ databases">
        <authorList>
            <person name="Durkin A.S."/>
            <person name="Madupu R."/>
            <person name="Torralba M."/>
            <person name="Gillis M."/>
            <person name="Methe B."/>
            <person name="Sutton G."/>
            <person name="Nelson K.E."/>
        </authorList>
    </citation>
    <scope>NUCLEOTIDE SEQUENCE [LARGE SCALE GENOMIC DNA]</scope>
    <source>
        <strain evidence="2 3">UPII 345-E</strain>
    </source>
</reference>
<dbReference type="AlphaFoldDB" id="E4L780"/>
<feature type="compositionally biased region" description="Basic residues" evidence="1">
    <location>
        <begin position="96"/>
        <end position="109"/>
    </location>
</feature>
<dbReference type="RefSeq" id="WP_007553758.1">
    <property type="nucleotide sequence ID" value="NZ_AENT01000001.1"/>
</dbReference>
<evidence type="ECO:0000313" key="3">
    <source>
        <dbReference type="Proteomes" id="UP000004594"/>
    </source>
</evidence>
<accession>E4L780</accession>
<comment type="caution">
    <text evidence="2">The sequence shown here is derived from an EMBL/GenBank/DDBJ whole genome shotgun (WGS) entry which is preliminary data.</text>
</comment>
<evidence type="ECO:0000313" key="2">
    <source>
        <dbReference type="EMBL" id="EFR43396.1"/>
    </source>
</evidence>
<name>E4L780_9FIRM</name>
<protein>
    <submittedName>
        <fullName evidence="2">Uncharacterized protein</fullName>
    </submittedName>
</protein>
<evidence type="ECO:0000256" key="1">
    <source>
        <dbReference type="SAM" id="MobiDB-lite"/>
    </source>
</evidence>
<dbReference type="EMBL" id="AENT01000001">
    <property type="protein sequence ID" value="EFR43396.1"/>
    <property type="molecule type" value="Genomic_DNA"/>
</dbReference>
<dbReference type="Proteomes" id="UP000004594">
    <property type="component" value="Unassembled WGS sequence"/>
</dbReference>
<feature type="region of interest" description="Disordered" evidence="1">
    <location>
        <begin position="70"/>
        <end position="117"/>
    </location>
</feature>
<proteinExistence type="predicted"/>